<organism evidence="1 2">
    <name type="scientific">Dreissena polymorpha</name>
    <name type="common">Zebra mussel</name>
    <name type="synonym">Mytilus polymorpha</name>
    <dbReference type="NCBI Taxonomy" id="45954"/>
    <lineage>
        <taxon>Eukaryota</taxon>
        <taxon>Metazoa</taxon>
        <taxon>Spiralia</taxon>
        <taxon>Lophotrochozoa</taxon>
        <taxon>Mollusca</taxon>
        <taxon>Bivalvia</taxon>
        <taxon>Autobranchia</taxon>
        <taxon>Heteroconchia</taxon>
        <taxon>Euheterodonta</taxon>
        <taxon>Imparidentia</taxon>
        <taxon>Neoheterodontei</taxon>
        <taxon>Myida</taxon>
        <taxon>Dreissenoidea</taxon>
        <taxon>Dreissenidae</taxon>
        <taxon>Dreissena</taxon>
    </lineage>
</organism>
<proteinExistence type="predicted"/>
<evidence type="ECO:0000313" key="2">
    <source>
        <dbReference type="Proteomes" id="UP000828390"/>
    </source>
</evidence>
<sequence length="52" mass="5594">MSPSALNFLRSTGTRSVSVALFSSSALRLVTSARNLFTSNFSSVNSEMHEPT</sequence>
<reference evidence="1" key="1">
    <citation type="journal article" date="2019" name="bioRxiv">
        <title>The Genome of the Zebra Mussel, Dreissena polymorpha: A Resource for Invasive Species Research.</title>
        <authorList>
            <person name="McCartney M.A."/>
            <person name="Auch B."/>
            <person name="Kono T."/>
            <person name="Mallez S."/>
            <person name="Zhang Y."/>
            <person name="Obille A."/>
            <person name="Becker A."/>
            <person name="Abrahante J.E."/>
            <person name="Garbe J."/>
            <person name="Badalamenti J.P."/>
            <person name="Herman A."/>
            <person name="Mangelson H."/>
            <person name="Liachko I."/>
            <person name="Sullivan S."/>
            <person name="Sone E.D."/>
            <person name="Koren S."/>
            <person name="Silverstein K.A.T."/>
            <person name="Beckman K.B."/>
            <person name="Gohl D.M."/>
        </authorList>
    </citation>
    <scope>NUCLEOTIDE SEQUENCE</scope>
    <source>
        <strain evidence="1">Duluth1</strain>
        <tissue evidence="1">Whole animal</tissue>
    </source>
</reference>
<comment type="caution">
    <text evidence="1">The sequence shown here is derived from an EMBL/GenBank/DDBJ whole genome shotgun (WGS) entry which is preliminary data.</text>
</comment>
<evidence type="ECO:0000313" key="1">
    <source>
        <dbReference type="EMBL" id="KAH3898143.1"/>
    </source>
</evidence>
<keyword evidence="2" id="KW-1185">Reference proteome</keyword>
<accession>A0A9D4NK78</accession>
<reference evidence="1" key="2">
    <citation type="submission" date="2020-11" db="EMBL/GenBank/DDBJ databases">
        <authorList>
            <person name="McCartney M.A."/>
            <person name="Auch B."/>
            <person name="Kono T."/>
            <person name="Mallez S."/>
            <person name="Becker A."/>
            <person name="Gohl D.M."/>
            <person name="Silverstein K.A.T."/>
            <person name="Koren S."/>
            <person name="Bechman K.B."/>
            <person name="Herman A."/>
            <person name="Abrahante J.E."/>
            <person name="Garbe J."/>
        </authorList>
    </citation>
    <scope>NUCLEOTIDE SEQUENCE</scope>
    <source>
        <strain evidence="1">Duluth1</strain>
        <tissue evidence="1">Whole animal</tissue>
    </source>
</reference>
<dbReference type="Proteomes" id="UP000828390">
    <property type="component" value="Unassembled WGS sequence"/>
</dbReference>
<dbReference type="AlphaFoldDB" id="A0A9D4NK78"/>
<name>A0A9D4NK78_DREPO</name>
<dbReference type="EMBL" id="JAIWYP010000001">
    <property type="protein sequence ID" value="KAH3898143.1"/>
    <property type="molecule type" value="Genomic_DNA"/>
</dbReference>
<gene>
    <name evidence="1" type="ORF">DPMN_022362</name>
</gene>
<protein>
    <submittedName>
        <fullName evidence="1">Uncharacterized protein</fullName>
    </submittedName>
</protein>